<dbReference type="EMBL" id="AJWK01031738">
    <property type="status" value="NOT_ANNOTATED_CDS"/>
    <property type="molecule type" value="Genomic_DNA"/>
</dbReference>
<dbReference type="VEuPathDB" id="VectorBase:LLOJ009226"/>
<evidence type="ECO:0000313" key="3">
    <source>
        <dbReference type="Proteomes" id="UP000092461"/>
    </source>
</evidence>
<dbReference type="AlphaFoldDB" id="A0A1B0CW42"/>
<feature type="region of interest" description="Disordered" evidence="1">
    <location>
        <begin position="1"/>
        <end position="25"/>
    </location>
</feature>
<evidence type="ECO:0000313" key="2">
    <source>
        <dbReference type="EnsemblMetazoa" id="LLOJ009226-PA"/>
    </source>
</evidence>
<protein>
    <submittedName>
        <fullName evidence="2">Uncharacterized protein</fullName>
    </submittedName>
</protein>
<feature type="compositionally biased region" description="Basic residues" evidence="1">
    <location>
        <begin position="1"/>
        <end position="12"/>
    </location>
</feature>
<reference evidence="2" key="1">
    <citation type="submission" date="2020-05" db="UniProtKB">
        <authorList>
            <consortium name="EnsemblMetazoa"/>
        </authorList>
    </citation>
    <scope>IDENTIFICATION</scope>
    <source>
        <strain evidence="2">Jacobina</strain>
    </source>
</reference>
<name>A0A1B0CW42_LUTLO</name>
<keyword evidence="3" id="KW-1185">Reference proteome</keyword>
<dbReference type="EnsemblMetazoa" id="LLOJ009226-RA">
    <property type="protein sequence ID" value="LLOJ009226-PA"/>
    <property type="gene ID" value="LLOJ009226"/>
</dbReference>
<dbReference type="Proteomes" id="UP000092461">
    <property type="component" value="Unassembled WGS sequence"/>
</dbReference>
<sequence>MLRFLSRRRNRNPRPEESTIRSPQIKSQRIPVNKNLIQCRIILLDNTDLSVDLSVSYPVGTSAFTTSEAP</sequence>
<accession>A0A1B0CW42</accession>
<evidence type="ECO:0000256" key="1">
    <source>
        <dbReference type="SAM" id="MobiDB-lite"/>
    </source>
</evidence>
<proteinExistence type="predicted"/>
<organism evidence="2 3">
    <name type="scientific">Lutzomyia longipalpis</name>
    <name type="common">Sand fly</name>
    <dbReference type="NCBI Taxonomy" id="7200"/>
    <lineage>
        <taxon>Eukaryota</taxon>
        <taxon>Metazoa</taxon>
        <taxon>Ecdysozoa</taxon>
        <taxon>Arthropoda</taxon>
        <taxon>Hexapoda</taxon>
        <taxon>Insecta</taxon>
        <taxon>Pterygota</taxon>
        <taxon>Neoptera</taxon>
        <taxon>Endopterygota</taxon>
        <taxon>Diptera</taxon>
        <taxon>Nematocera</taxon>
        <taxon>Psychodoidea</taxon>
        <taxon>Psychodidae</taxon>
        <taxon>Lutzomyia</taxon>
        <taxon>Lutzomyia</taxon>
    </lineage>
</organism>